<evidence type="ECO:0000256" key="11">
    <source>
        <dbReference type="ARBA" id="ARBA00023014"/>
    </source>
</evidence>
<comment type="catalytic activity">
    <reaction evidence="13 14">
        <text>indole-3-pyruvate + 2 oxidized [2Fe-2S]-[ferredoxin] + CoA = (indol-3-yl)acetyl-CoA + 2 reduced [2Fe-2S]-[ferredoxin] + CO2 + H(+)</text>
        <dbReference type="Rhea" id="RHEA:12645"/>
        <dbReference type="Rhea" id="RHEA-COMP:10000"/>
        <dbReference type="Rhea" id="RHEA-COMP:10001"/>
        <dbReference type="ChEBI" id="CHEBI:15378"/>
        <dbReference type="ChEBI" id="CHEBI:16526"/>
        <dbReference type="ChEBI" id="CHEBI:17640"/>
        <dbReference type="ChEBI" id="CHEBI:33737"/>
        <dbReference type="ChEBI" id="CHEBI:33738"/>
        <dbReference type="ChEBI" id="CHEBI:57271"/>
        <dbReference type="ChEBI" id="CHEBI:57287"/>
        <dbReference type="EC" id="1.2.7.8"/>
    </reaction>
</comment>
<dbReference type="InterPro" id="IPR011766">
    <property type="entry name" value="TPP_enzyme_TPP-bd"/>
</dbReference>
<evidence type="ECO:0000259" key="16">
    <source>
        <dbReference type="Pfam" id="PF02775"/>
    </source>
</evidence>
<keyword evidence="9 14" id="KW-0560">Oxidoreductase</keyword>
<dbReference type="InterPro" id="IPR009014">
    <property type="entry name" value="Transketo_C/PFOR_II"/>
</dbReference>
<comment type="caution">
    <text evidence="17">The sequence shown here is derived from an EMBL/GenBank/DDBJ whole genome shotgun (WGS) entry which is preliminary data.</text>
</comment>
<evidence type="ECO:0000256" key="9">
    <source>
        <dbReference type="ARBA" id="ARBA00023002"/>
    </source>
</evidence>
<dbReference type="CDD" id="cd02008">
    <property type="entry name" value="TPP_IOR_alpha"/>
    <property type="match status" value="1"/>
</dbReference>
<dbReference type="EC" id="1.2.7.8" evidence="3 14"/>
<dbReference type="PANTHER" id="PTHR43710:SF7">
    <property type="entry name" value="INDOLEPYRUVATE OXIDOREDUCTASE SUBUNIT IORA"/>
    <property type="match status" value="1"/>
</dbReference>
<feature type="domain" description="Pyruvate flavodoxin/ferredoxin oxidoreductase pyrimidine binding" evidence="15">
    <location>
        <begin position="24"/>
        <end position="174"/>
    </location>
</feature>
<keyword evidence="11 14" id="KW-0411">Iron-sulfur</keyword>
<dbReference type="PIRSF" id="PIRSF006439">
    <property type="entry name" value="Indolepyruvate_ferr_oxidored"/>
    <property type="match status" value="1"/>
</dbReference>
<evidence type="ECO:0000256" key="5">
    <source>
        <dbReference type="ARBA" id="ARBA00022448"/>
    </source>
</evidence>
<dbReference type="SUPFAM" id="SSF52518">
    <property type="entry name" value="Thiamin diphosphate-binding fold (THDP-binding)"/>
    <property type="match status" value="2"/>
</dbReference>
<evidence type="ECO:0000256" key="10">
    <source>
        <dbReference type="ARBA" id="ARBA00023004"/>
    </source>
</evidence>
<dbReference type="AlphaFoldDB" id="A0A1F6C397"/>
<dbReference type="STRING" id="1798473.A3G50_00780"/>
<keyword evidence="10 14" id="KW-0408">Iron</keyword>
<evidence type="ECO:0000256" key="4">
    <source>
        <dbReference type="ARBA" id="ARBA00017710"/>
    </source>
</evidence>
<dbReference type="GO" id="GO:0030976">
    <property type="term" value="F:thiamine pyrophosphate binding"/>
    <property type="evidence" value="ECO:0007669"/>
    <property type="project" value="InterPro"/>
</dbReference>
<gene>
    <name evidence="17" type="ORF">A3G50_00780</name>
</gene>
<evidence type="ECO:0000256" key="3">
    <source>
        <dbReference type="ARBA" id="ARBA00012812"/>
    </source>
</evidence>
<keyword evidence="5 14" id="KW-0813">Transport</keyword>
<comment type="subunit">
    <text evidence="2">Heterodimer of the IorA and IorB subunits.</text>
</comment>
<comment type="function">
    <text evidence="1 14">Catalyzes the ferredoxin-dependent oxidative decarboxylation of arylpyruvates.</text>
</comment>
<reference evidence="17 18" key="1">
    <citation type="journal article" date="2016" name="Nat. Commun.">
        <title>Thousands of microbial genomes shed light on interconnected biogeochemical processes in an aquifer system.</title>
        <authorList>
            <person name="Anantharaman K."/>
            <person name="Brown C.T."/>
            <person name="Hug L.A."/>
            <person name="Sharon I."/>
            <person name="Castelle C.J."/>
            <person name="Probst A.J."/>
            <person name="Thomas B.C."/>
            <person name="Singh A."/>
            <person name="Wilkins M.J."/>
            <person name="Karaoz U."/>
            <person name="Brodie E.L."/>
            <person name="Williams K.H."/>
            <person name="Hubbard S.S."/>
            <person name="Banfield J.F."/>
        </authorList>
    </citation>
    <scope>NUCLEOTIDE SEQUENCE [LARGE SCALE GENOMIC DNA]</scope>
</reference>
<dbReference type="FunFam" id="3.40.50.970:FF:000039">
    <property type="entry name" value="Indolepyruvate oxidoreductase subunit IorA"/>
    <property type="match status" value="1"/>
</dbReference>
<dbReference type="CDD" id="cd07034">
    <property type="entry name" value="TPP_PYR_PFOR_IOR-alpha_like"/>
    <property type="match status" value="1"/>
</dbReference>
<keyword evidence="8 14" id="KW-0249">Electron transport</keyword>
<dbReference type="SUPFAM" id="SSF52922">
    <property type="entry name" value="TK C-terminal domain-like"/>
    <property type="match status" value="1"/>
</dbReference>
<evidence type="ECO:0000256" key="14">
    <source>
        <dbReference type="PIRNR" id="PIRNR006439"/>
    </source>
</evidence>
<keyword evidence="7 14" id="KW-0479">Metal-binding</keyword>
<evidence type="ECO:0000256" key="1">
    <source>
        <dbReference type="ARBA" id="ARBA00002995"/>
    </source>
</evidence>
<dbReference type="Proteomes" id="UP000176633">
    <property type="component" value="Unassembled WGS sequence"/>
</dbReference>
<proteinExistence type="predicted"/>
<feature type="domain" description="Thiamine pyrophosphate enzyme TPP-binding" evidence="16">
    <location>
        <begin position="404"/>
        <end position="542"/>
    </location>
</feature>
<dbReference type="GO" id="GO:0051539">
    <property type="term" value="F:4 iron, 4 sulfur cluster binding"/>
    <property type="evidence" value="ECO:0007669"/>
    <property type="project" value="UniProtKB-UniRule"/>
</dbReference>
<dbReference type="Gene3D" id="3.40.50.970">
    <property type="match status" value="2"/>
</dbReference>
<evidence type="ECO:0000256" key="12">
    <source>
        <dbReference type="ARBA" id="ARBA00030514"/>
    </source>
</evidence>
<dbReference type="Gene3D" id="3.40.50.920">
    <property type="match status" value="1"/>
</dbReference>
<evidence type="ECO:0000313" key="17">
    <source>
        <dbReference type="EMBL" id="OGG43686.1"/>
    </source>
</evidence>
<evidence type="ECO:0000259" key="15">
    <source>
        <dbReference type="Pfam" id="PF01855"/>
    </source>
</evidence>
<protein>
    <recommendedName>
        <fullName evidence="4 14">Indolepyruvate oxidoreductase subunit IorA</fullName>
        <shortName evidence="14">IOR</shortName>
        <ecNumber evidence="3 14">1.2.7.8</ecNumber>
    </recommendedName>
    <alternativeName>
        <fullName evidence="12 14">Indolepyruvate ferredoxin oxidoreductase subunit alpha</fullName>
    </alternativeName>
</protein>
<evidence type="ECO:0000256" key="7">
    <source>
        <dbReference type="ARBA" id="ARBA00022723"/>
    </source>
</evidence>
<evidence type="ECO:0000256" key="2">
    <source>
        <dbReference type="ARBA" id="ARBA00011238"/>
    </source>
</evidence>
<dbReference type="InterPro" id="IPR045025">
    <property type="entry name" value="HACL1-like"/>
</dbReference>
<evidence type="ECO:0000256" key="13">
    <source>
        <dbReference type="ARBA" id="ARBA00048332"/>
    </source>
</evidence>
<evidence type="ECO:0000256" key="8">
    <source>
        <dbReference type="ARBA" id="ARBA00022982"/>
    </source>
</evidence>
<dbReference type="InterPro" id="IPR002880">
    <property type="entry name" value="Pyrv_Fd/Flavodoxin_OxRdtase_N"/>
</dbReference>
<dbReference type="GO" id="GO:0046872">
    <property type="term" value="F:metal ion binding"/>
    <property type="evidence" value="ECO:0007669"/>
    <property type="project" value="UniProtKB-UniRule"/>
</dbReference>
<dbReference type="GO" id="GO:0043805">
    <property type="term" value="F:indolepyruvate ferredoxin oxidoreductase activity"/>
    <property type="evidence" value="ECO:0007669"/>
    <property type="project" value="UniProtKB-UniRule"/>
</dbReference>
<name>A0A1F6C397_9BACT</name>
<evidence type="ECO:0000313" key="18">
    <source>
        <dbReference type="Proteomes" id="UP000176633"/>
    </source>
</evidence>
<evidence type="ECO:0000256" key="6">
    <source>
        <dbReference type="ARBA" id="ARBA00022485"/>
    </source>
</evidence>
<dbReference type="InterPro" id="IPR029061">
    <property type="entry name" value="THDP-binding"/>
</dbReference>
<organism evidence="17 18">
    <name type="scientific">Candidatus Jorgensenbacteria bacterium RIFCSPLOWO2_12_FULL_42_11</name>
    <dbReference type="NCBI Taxonomy" id="1798473"/>
    <lineage>
        <taxon>Bacteria</taxon>
        <taxon>Candidatus Joergenseniibacteriota</taxon>
    </lineage>
</organism>
<keyword evidence="6 14" id="KW-0004">4Fe-4S</keyword>
<dbReference type="PANTHER" id="PTHR43710">
    <property type="entry name" value="2-HYDROXYACYL-COA LYASE"/>
    <property type="match status" value="1"/>
</dbReference>
<dbReference type="InterPro" id="IPR017721">
    <property type="entry name" value="IorA"/>
</dbReference>
<accession>A0A1F6C397</accession>
<dbReference type="EMBL" id="MFKM01000007">
    <property type="protein sequence ID" value="OGG43686.1"/>
    <property type="molecule type" value="Genomic_DNA"/>
</dbReference>
<comment type="cofactor">
    <cofactor evidence="14">
        <name>[4Fe-4S] cluster</name>
        <dbReference type="ChEBI" id="CHEBI:49883"/>
    </cofactor>
    <text evidence="14">Binds 2 [4Fe-4S] clusters. In this family the first cluster has a non-standard and varying [4Fe-4S] binding motif CX(2)CX(2)CX(4-5)CP.</text>
</comment>
<dbReference type="Pfam" id="PF01855">
    <property type="entry name" value="POR_N"/>
    <property type="match status" value="1"/>
</dbReference>
<dbReference type="Pfam" id="PF02775">
    <property type="entry name" value="TPP_enzyme_C"/>
    <property type="match status" value="1"/>
</dbReference>
<sequence length="551" mass="61791">MQKEILKKKGEKVVLLGNEALIRGALESGVQFISTYPGTPASEIGNIFHQFFQSRKLDKNTYFEFSVNEKIALEAAAGASFSGLRSLVAMKNFGLNVASDFLYPLVYSGVKGGLVLVVADDPSCWSSAQSEDNSRGHVLKAHIPTLEPSTPQECKEFIKLAFNLSEEFKIPVMIRETTRVAFQADTVVLGEIKKGGGRAQFIKNPDQFVTMPPRVLEMHRELLNKIKIIREKISENSPLNFIEKHPAKIGLIASGACYLYAKESLKELDLKLPLLKLGFFYPLPEKKIRNFIKNLDQVLVIEELEPYLEKEVERLAKEANPELKVNGKNLLPEVGEIKPEDVILAVSKLTDKKIKFDFKKHKKDFQKINLPKREPRFCPGCPYNFVYSILRRVAPQNTIFGGEIGCYMLAHYPPYETQDYLYCMGSDISIAHGIKKSIEQSTGEISKQKIIAFVGDSSFFHAGIPPLINCVFNKSNPLIIVMDNGTTAMTGHQPNPGMTELRIEEIVQACGVKNVKIVDPANIKEFEKTVKDFLGKKEVSVIISRRPCIFC</sequence>